<evidence type="ECO:0000256" key="1">
    <source>
        <dbReference type="SAM" id="SignalP"/>
    </source>
</evidence>
<keyword evidence="4" id="KW-1185">Reference proteome</keyword>
<dbReference type="EMBL" id="VNHY01000001">
    <property type="protein sequence ID" value="TYP94752.1"/>
    <property type="molecule type" value="Genomic_DNA"/>
</dbReference>
<organism evidence="3 4">
    <name type="scientific">Fodinibius salinus</name>
    <dbReference type="NCBI Taxonomy" id="860790"/>
    <lineage>
        <taxon>Bacteria</taxon>
        <taxon>Pseudomonadati</taxon>
        <taxon>Balneolota</taxon>
        <taxon>Balneolia</taxon>
        <taxon>Balneolales</taxon>
        <taxon>Balneolaceae</taxon>
        <taxon>Fodinibius</taxon>
    </lineage>
</organism>
<feature type="signal peptide" evidence="1">
    <location>
        <begin position="1"/>
        <end position="21"/>
    </location>
</feature>
<keyword evidence="1" id="KW-0732">Signal</keyword>
<dbReference type="Gene3D" id="3.40.710.10">
    <property type="entry name" value="DD-peptidase/beta-lactamase superfamily"/>
    <property type="match status" value="1"/>
</dbReference>
<gene>
    <name evidence="3" type="ORF">LX73_0040</name>
</gene>
<reference evidence="3 4" key="1">
    <citation type="submission" date="2019-07" db="EMBL/GenBank/DDBJ databases">
        <title>Genomic Encyclopedia of Archaeal and Bacterial Type Strains, Phase II (KMG-II): from individual species to whole genera.</title>
        <authorList>
            <person name="Goeker M."/>
        </authorList>
    </citation>
    <scope>NUCLEOTIDE SEQUENCE [LARGE SCALE GENOMIC DNA]</scope>
    <source>
        <strain evidence="3 4">DSM 21935</strain>
    </source>
</reference>
<comment type="caution">
    <text evidence="3">The sequence shown here is derived from an EMBL/GenBank/DDBJ whole genome shotgun (WGS) entry which is preliminary data.</text>
</comment>
<dbReference type="OrthoDB" id="9793489at2"/>
<feature type="chain" id="PRO_5023074468" evidence="1">
    <location>
        <begin position="22"/>
        <end position="327"/>
    </location>
</feature>
<dbReference type="InterPro" id="IPR050789">
    <property type="entry name" value="Diverse_Enzym_Activities"/>
</dbReference>
<dbReference type="InterPro" id="IPR001466">
    <property type="entry name" value="Beta-lactam-related"/>
</dbReference>
<evidence type="ECO:0000313" key="4">
    <source>
        <dbReference type="Proteomes" id="UP000324595"/>
    </source>
</evidence>
<sequence>MARYSLYLFLFIITIPNIVYAQTNSIDHHQLQKLIHTTDTTKASKALVIHNSEVIGSFNSNNCDKTYMGTASMVKSWTGLAVGILVKKGFIKSENEQICNYVPEWKSGCENNITIKQLLTMSSGLQRIRPASESILAQDDMDSFALNQDVTKEPGKDFSYSNEGVQLLGILIENASGLSASDFFQDYLFKPLEMDSTSLMVDESGNDIVYGGAQTTIQDASKIALLMLNEGSYKGKQIVPPQWVGKSTTPSQTHESYGYLWWINTEHYGSQMENYSAMGDFGQLTIIFPKKNLIYLREQACNKKPGTNMKWMGQDFINIIGKVIIRN</sequence>
<dbReference type="AlphaFoldDB" id="A0A5D3YLV6"/>
<dbReference type="Pfam" id="PF00144">
    <property type="entry name" value="Beta-lactamase"/>
    <property type="match status" value="1"/>
</dbReference>
<dbReference type="RefSeq" id="WP_148897454.1">
    <property type="nucleotide sequence ID" value="NZ_VNHY01000001.1"/>
</dbReference>
<dbReference type="SUPFAM" id="SSF56601">
    <property type="entry name" value="beta-lactamase/transpeptidase-like"/>
    <property type="match status" value="1"/>
</dbReference>
<feature type="domain" description="Beta-lactamase-related" evidence="2">
    <location>
        <begin position="65"/>
        <end position="294"/>
    </location>
</feature>
<dbReference type="InterPro" id="IPR012338">
    <property type="entry name" value="Beta-lactam/transpept-like"/>
</dbReference>
<accession>A0A5D3YLV6</accession>
<dbReference type="PANTHER" id="PTHR43283">
    <property type="entry name" value="BETA-LACTAMASE-RELATED"/>
    <property type="match status" value="1"/>
</dbReference>
<evidence type="ECO:0000259" key="2">
    <source>
        <dbReference type="Pfam" id="PF00144"/>
    </source>
</evidence>
<protein>
    <submittedName>
        <fullName evidence="3">Beta-lactamase</fullName>
    </submittedName>
</protein>
<evidence type="ECO:0000313" key="3">
    <source>
        <dbReference type="EMBL" id="TYP94752.1"/>
    </source>
</evidence>
<proteinExistence type="predicted"/>
<name>A0A5D3YLV6_9BACT</name>
<dbReference type="PANTHER" id="PTHR43283:SF7">
    <property type="entry name" value="BETA-LACTAMASE-RELATED DOMAIN-CONTAINING PROTEIN"/>
    <property type="match status" value="1"/>
</dbReference>
<dbReference type="Proteomes" id="UP000324595">
    <property type="component" value="Unassembled WGS sequence"/>
</dbReference>